<evidence type="ECO:0000256" key="3">
    <source>
        <dbReference type="ARBA" id="ARBA00023235"/>
    </source>
</evidence>
<accession>A0AA39K4E1</accession>
<dbReference type="PANTHER" id="PTHR13710">
    <property type="entry name" value="DNA HELICASE RECQ FAMILY MEMBER"/>
    <property type="match status" value="1"/>
</dbReference>
<evidence type="ECO:0000313" key="9">
    <source>
        <dbReference type="Proteomes" id="UP001175211"/>
    </source>
</evidence>
<dbReference type="GO" id="GO:0005737">
    <property type="term" value="C:cytoplasm"/>
    <property type="evidence" value="ECO:0007669"/>
    <property type="project" value="TreeGrafter"/>
</dbReference>
<dbReference type="AlphaFoldDB" id="A0AA39K4E1"/>
<dbReference type="EC" id="5.6.2.4" evidence="5"/>
<sequence>MLSFINYNLYFLACQVLAASAMLTPCTLRDVCSELYIYADNSFFLNLGNDRPNISTSVHRMKNASDFDALKPHLNLNVTVNEDPKTIIFMNTVKLVQHSCRYIKGLVRKCIDYIYAHRSSKDKRKVMWRFHAGKIQILIATEAAGIGADIPDIEVAIQFGIPSSLSIFKQHIGWAGCWSDIQAWAILLVEQKMFE</sequence>
<gene>
    <name evidence="8" type="ORF">EV420DRAFT_1273986</name>
</gene>
<evidence type="ECO:0000259" key="7">
    <source>
        <dbReference type="PROSITE" id="PS51194"/>
    </source>
</evidence>
<keyword evidence="3" id="KW-0413">Isomerase</keyword>
<dbReference type="RefSeq" id="XP_060327797.1">
    <property type="nucleotide sequence ID" value="XM_060467799.1"/>
</dbReference>
<evidence type="ECO:0000313" key="8">
    <source>
        <dbReference type="EMBL" id="KAK0451963.1"/>
    </source>
</evidence>
<dbReference type="SMART" id="SM00490">
    <property type="entry name" value="HELICc"/>
    <property type="match status" value="1"/>
</dbReference>
<dbReference type="Gene3D" id="3.40.50.300">
    <property type="entry name" value="P-loop containing nucleotide triphosphate hydrolases"/>
    <property type="match status" value="1"/>
</dbReference>
<dbReference type="PROSITE" id="PS51194">
    <property type="entry name" value="HELICASE_CTER"/>
    <property type="match status" value="1"/>
</dbReference>
<dbReference type="GO" id="GO:0003677">
    <property type="term" value="F:DNA binding"/>
    <property type="evidence" value="ECO:0007669"/>
    <property type="project" value="UniProtKB-KW"/>
</dbReference>
<keyword evidence="9" id="KW-1185">Reference proteome</keyword>
<comment type="catalytic activity">
    <reaction evidence="4">
        <text>Couples ATP hydrolysis with the unwinding of duplex DNA by translocating in the 3'-5' direction.</text>
        <dbReference type="EC" id="5.6.2.4"/>
    </reaction>
</comment>
<feature type="chain" id="PRO_5041418582" description="DNA 3'-5' helicase" evidence="6">
    <location>
        <begin position="19"/>
        <end position="195"/>
    </location>
</feature>
<dbReference type="Proteomes" id="UP001175211">
    <property type="component" value="Unassembled WGS sequence"/>
</dbReference>
<evidence type="ECO:0000256" key="1">
    <source>
        <dbReference type="ARBA" id="ARBA00005446"/>
    </source>
</evidence>
<dbReference type="GO" id="GO:0006310">
    <property type="term" value="P:DNA recombination"/>
    <property type="evidence" value="ECO:0007669"/>
    <property type="project" value="TreeGrafter"/>
</dbReference>
<protein>
    <recommendedName>
        <fullName evidence="5">DNA 3'-5' helicase</fullName>
        <ecNumber evidence="5">5.6.2.4</ecNumber>
    </recommendedName>
</protein>
<keyword evidence="2" id="KW-0238">DNA-binding</keyword>
<dbReference type="SUPFAM" id="SSF52540">
    <property type="entry name" value="P-loop containing nucleoside triphosphate hydrolases"/>
    <property type="match status" value="1"/>
</dbReference>
<dbReference type="GO" id="GO:0043138">
    <property type="term" value="F:3'-5' DNA helicase activity"/>
    <property type="evidence" value="ECO:0007669"/>
    <property type="project" value="UniProtKB-EC"/>
</dbReference>
<feature type="signal peptide" evidence="6">
    <location>
        <begin position="1"/>
        <end position="18"/>
    </location>
</feature>
<feature type="domain" description="Helicase C-terminal" evidence="7">
    <location>
        <begin position="72"/>
        <end position="195"/>
    </location>
</feature>
<dbReference type="Pfam" id="PF00271">
    <property type="entry name" value="Helicase_C"/>
    <property type="match status" value="1"/>
</dbReference>
<dbReference type="GO" id="GO:0016787">
    <property type="term" value="F:hydrolase activity"/>
    <property type="evidence" value="ECO:0007669"/>
    <property type="project" value="UniProtKB-KW"/>
</dbReference>
<organism evidence="8 9">
    <name type="scientific">Armillaria tabescens</name>
    <name type="common">Ringless honey mushroom</name>
    <name type="synonym">Agaricus tabescens</name>
    <dbReference type="NCBI Taxonomy" id="1929756"/>
    <lineage>
        <taxon>Eukaryota</taxon>
        <taxon>Fungi</taxon>
        <taxon>Dikarya</taxon>
        <taxon>Basidiomycota</taxon>
        <taxon>Agaricomycotina</taxon>
        <taxon>Agaricomycetes</taxon>
        <taxon>Agaricomycetidae</taxon>
        <taxon>Agaricales</taxon>
        <taxon>Marasmiineae</taxon>
        <taxon>Physalacriaceae</taxon>
        <taxon>Desarmillaria</taxon>
    </lineage>
</organism>
<dbReference type="GeneID" id="85351347"/>
<dbReference type="PANTHER" id="PTHR13710:SF105">
    <property type="entry name" value="ATP-DEPENDENT DNA HELICASE Q1"/>
    <property type="match status" value="1"/>
</dbReference>
<evidence type="ECO:0000256" key="6">
    <source>
        <dbReference type="SAM" id="SignalP"/>
    </source>
</evidence>
<evidence type="ECO:0000256" key="5">
    <source>
        <dbReference type="ARBA" id="ARBA00034808"/>
    </source>
</evidence>
<evidence type="ECO:0000256" key="2">
    <source>
        <dbReference type="ARBA" id="ARBA00023125"/>
    </source>
</evidence>
<comment type="caution">
    <text evidence="8">The sequence shown here is derived from an EMBL/GenBank/DDBJ whole genome shotgun (WGS) entry which is preliminary data.</text>
</comment>
<comment type="similarity">
    <text evidence="1">Belongs to the helicase family. RecQ subfamily.</text>
</comment>
<proteinExistence type="inferred from homology"/>
<dbReference type="InterPro" id="IPR027417">
    <property type="entry name" value="P-loop_NTPase"/>
</dbReference>
<reference evidence="8" key="1">
    <citation type="submission" date="2023-06" db="EMBL/GenBank/DDBJ databases">
        <authorList>
            <consortium name="Lawrence Berkeley National Laboratory"/>
            <person name="Ahrendt S."/>
            <person name="Sahu N."/>
            <person name="Indic B."/>
            <person name="Wong-Bajracharya J."/>
            <person name="Merenyi Z."/>
            <person name="Ke H.-M."/>
            <person name="Monk M."/>
            <person name="Kocsube S."/>
            <person name="Drula E."/>
            <person name="Lipzen A."/>
            <person name="Balint B."/>
            <person name="Henrissat B."/>
            <person name="Andreopoulos B."/>
            <person name="Martin F.M."/>
            <person name="Harder C.B."/>
            <person name="Rigling D."/>
            <person name="Ford K.L."/>
            <person name="Foster G.D."/>
            <person name="Pangilinan J."/>
            <person name="Papanicolaou A."/>
            <person name="Barry K."/>
            <person name="LaButti K."/>
            <person name="Viragh M."/>
            <person name="Koriabine M."/>
            <person name="Yan M."/>
            <person name="Riley R."/>
            <person name="Champramary S."/>
            <person name="Plett K.L."/>
            <person name="Tsai I.J."/>
            <person name="Slot J."/>
            <person name="Sipos G."/>
            <person name="Plett J."/>
            <person name="Nagy L.G."/>
            <person name="Grigoriev I.V."/>
        </authorList>
    </citation>
    <scope>NUCLEOTIDE SEQUENCE</scope>
    <source>
        <strain evidence="8">CCBAS 213</strain>
    </source>
</reference>
<keyword evidence="6" id="KW-0732">Signal</keyword>
<dbReference type="GO" id="GO:0009378">
    <property type="term" value="F:four-way junction helicase activity"/>
    <property type="evidence" value="ECO:0007669"/>
    <property type="project" value="TreeGrafter"/>
</dbReference>
<dbReference type="InterPro" id="IPR001650">
    <property type="entry name" value="Helicase_C-like"/>
</dbReference>
<dbReference type="GO" id="GO:0006281">
    <property type="term" value="P:DNA repair"/>
    <property type="evidence" value="ECO:0007669"/>
    <property type="project" value="TreeGrafter"/>
</dbReference>
<keyword evidence="8" id="KW-0378">Hydrolase</keyword>
<name>A0AA39K4E1_ARMTA</name>
<evidence type="ECO:0000256" key="4">
    <source>
        <dbReference type="ARBA" id="ARBA00034617"/>
    </source>
</evidence>
<dbReference type="EMBL" id="JAUEPS010000032">
    <property type="protein sequence ID" value="KAK0451963.1"/>
    <property type="molecule type" value="Genomic_DNA"/>
</dbReference>
<dbReference type="GO" id="GO:0005694">
    <property type="term" value="C:chromosome"/>
    <property type="evidence" value="ECO:0007669"/>
    <property type="project" value="TreeGrafter"/>
</dbReference>